<dbReference type="EnsemblMetazoa" id="G15422.1">
    <property type="protein sequence ID" value="G15422.1:cds"/>
    <property type="gene ID" value="G15422"/>
</dbReference>
<sequence length="200" mass="22228">MNNSLQQRWEQAFGIKNGDLSPVQTYSVKSGNTDCIGLHAGIEFIIPYTSNGARLTKTISVPNTTRVIEMCGVTTQSLSPMLCGDWILNFIFSHALSGSSPRRPLLLDDAITTRLLFERHVVVFQTRNCCLRQCTRPPSTQPQWGPATETVTDSPSPTPLPTDDDDHTGTIVGVVIPVRLLHSHDSRWNLYLQEKRKGVI</sequence>
<dbReference type="AlphaFoldDB" id="A0A8W8IU72"/>
<feature type="region of interest" description="Disordered" evidence="1">
    <location>
        <begin position="136"/>
        <end position="166"/>
    </location>
</feature>
<accession>A0A8W8IU72</accession>
<evidence type="ECO:0000313" key="2">
    <source>
        <dbReference type="EnsemblMetazoa" id="G15422.1:cds"/>
    </source>
</evidence>
<dbReference type="Proteomes" id="UP000005408">
    <property type="component" value="Unassembled WGS sequence"/>
</dbReference>
<name>A0A8W8IU72_MAGGI</name>
<organism evidence="2 3">
    <name type="scientific">Magallana gigas</name>
    <name type="common">Pacific oyster</name>
    <name type="synonym">Crassostrea gigas</name>
    <dbReference type="NCBI Taxonomy" id="29159"/>
    <lineage>
        <taxon>Eukaryota</taxon>
        <taxon>Metazoa</taxon>
        <taxon>Spiralia</taxon>
        <taxon>Lophotrochozoa</taxon>
        <taxon>Mollusca</taxon>
        <taxon>Bivalvia</taxon>
        <taxon>Autobranchia</taxon>
        <taxon>Pteriomorphia</taxon>
        <taxon>Ostreida</taxon>
        <taxon>Ostreoidea</taxon>
        <taxon>Ostreidae</taxon>
        <taxon>Magallana</taxon>
    </lineage>
</organism>
<proteinExistence type="predicted"/>
<reference evidence="2" key="1">
    <citation type="submission" date="2022-08" db="UniProtKB">
        <authorList>
            <consortium name="EnsemblMetazoa"/>
        </authorList>
    </citation>
    <scope>IDENTIFICATION</scope>
    <source>
        <strain evidence="2">05x7-T-G4-1.051#20</strain>
    </source>
</reference>
<dbReference type="Gene3D" id="2.40.160.110">
    <property type="match status" value="1"/>
</dbReference>
<evidence type="ECO:0000256" key="1">
    <source>
        <dbReference type="SAM" id="MobiDB-lite"/>
    </source>
</evidence>
<keyword evidence="3" id="KW-1185">Reference proteome</keyword>
<protein>
    <submittedName>
        <fullName evidence="2">Uncharacterized protein</fullName>
    </submittedName>
</protein>
<evidence type="ECO:0000313" key="3">
    <source>
        <dbReference type="Proteomes" id="UP000005408"/>
    </source>
</evidence>